<gene>
    <name evidence="3" type="primary">TAP42</name>
    <name evidence="3" type="ORF">FIM1_5037</name>
</gene>
<feature type="compositionally biased region" description="Acidic residues" evidence="2">
    <location>
        <begin position="347"/>
        <end position="360"/>
    </location>
</feature>
<accession>A0ABX6F681</accession>
<dbReference type="InterPro" id="IPR007304">
    <property type="entry name" value="TAP46-like"/>
</dbReference>
<feature type="compositionally biased region" description="Basic and acidic residues" evidence="2">
    <location>
        <begin position="361"/>
        <end position="372"/>
    </location>
</feature>
<keyword evidence="1" id="KW-0175">Coiled coil</keyword>
<sequence length="389" mass="44216">MDINQEYDKILKEFSLVEQSSLRQDSKEYQEQLTKCLAHGLNFKTFIQTKSALFSSNETLDDLSTRSLRFLSLDYYLAQMMARKQAVVSRNGGGPGGAGAESGSIPMATNDRNILRLKFLQKVVQLLVQFLISLQDYGILQESLSKKLDKFESTYQPKLNELYASSKDDELKDATLKRQEKIEMYRSNKELEAQIKILESKLRDNGDDDGDNNTDDEETLRTLTLTKLKQLASQSWNQLEQILMEIDLLQNFTASAPQLESNRPENNSQTEDAGKEDPTGYTDKLESLNKPLISKSGKVLRNFTLLDKKDQLKSKVFGYGQYGPTMTVEEFLAKEFEENRVLQGGPEDVEEEPDEDDEEANDRATYKARAWDEFVEANPKGSGNTMNRG</sequence>
<dbReference type="EMBL" id="CP015060">
    <property type="protein sequence ID" value="QGN17828.1"/>
    <property type="molecule type" value="Genomic_DNA"/>
</dbReference>
<keyword evidence="4" id="KW-1185">Reference proteome</keyword>
<name>A0ABX6F681_KLUMA</name>
<evidence type="ECO:0000256" key="1">
    <source>
        <dbReference type="SAM" id="Coils"/>
    </source>
</evidence>
<protein>
    <submittedName>
        <fullName evidence="3">Type 2A phosphatase-associated protein 42</fullName>
    </submittedName>
</protein>
<dbReference type="PANTHER" id="PTHR10933:SF9">
    <property type="entry name" value="IMMUNOGLOBULIN-BINDING PROTEIN 1"/>
    <property type="match status" value="1"/>
</dbReference>
<feature type="region of interest" description="Disordered" evidence="2">
    <location>
        <begin position="338"/>
        <end position="389"/>
    </location>
</feature>
<feature type="compositionally biased region" description="Basic and acidic residues" evidence="2">
    <location>
        <begin position="272"/>
        <end position="287"/>
    </location>
</feature>
<reference evidence="3 4" key="1">
    <citation type="submission" date="2016-03" db="EMBL/GenBank/DDBJ databases">
        <title>How can Kluyveromyces marxianus grow so fast - potential evolutionary course in Saccharomyces Complex revealed by comparative genomics.</title>
        <authorList>
            <person name="Mo W."/>
            <person name="Lu W."/>
            <person name="Yang X."/>
            <person name="Qi J."/>
            <person name="Lv H."/>
        </authorList>
    </citation>
    <scope>NUCLEOTIDE SEQUENCE [LARGE SCALE GENOMIC DNA]</scope>
    <source>
        <strain evidence="3 4">FIM1</strain>
    </source>
</reference>
<dbReference type="Proteomes" id="UP000422736">
    <property type="component" value="Chromosome 8"/>
</dbReference>
<proteinExistence type="predicted"/>
<dbReference type="Gene3D" id="1.25.40.540">
    <property type="entry name" value="TAP42-like family"/>
    <property type="match status" value="1"/>
</dbReference>
<dbReference type="InterPro" id="IPR038511">
    <property type="entry name" value="TAP42/TAP46-like_sf"/>
</dbReference>
<evidence type="ECO:0000256" key="2">
    <source>
        <dbReference type="SAM" id="MobiDB-lite"/>
    </source>
</evidence>
<organism evidence="3 4">
    <name type="scientific">Kluyveromyces marxianus</name>
    <name type="common">Yeast</name>
    <name type="synonym">Candida kefyr</name>
    <dbReference type="NCBI Taxonomy" id="4911"/>
    <lineage>
        <taxon>Eukaryota</taxon>
        <taxon>Fungi</taxon>
        <taxon>Dikarya</taxon>
        <taxon>Ascomycota</taxon>
        <taxon>Saccharomycotina</taxon>
        <taxon>Saccharomycetes</taxon>
        <taxon>Saccharomycetales</taxon>
        <taxon>Saccharomycetaceae</taxon>
        <taxon>Kluyveromyces</taxon>
    </lineage>
</organism>
<feature type="compositionally biased region" description="Polar residues" evidence="2">
    <location>
        <begin position="257"/>
        <end position="271"/>
    </location>
</feature>
<evidence type="ECO:0000313" key="3">
    <source>
        <dbReference type="EMBL" id="QGN17828.1"/>
    </source>
</evidence>
<evidence type="ECO:0000313" key="4">
    <source>
        <dbReference type="Proteomes" id="UP000422736"/>
    </source>
</evidence>
<dbReference type="Pfam" id="PF04177">
    <property type="entry name" value="TAP42"/>
    <property type="match status" value="1"/>
</dbReference>
<feature type="coiled-coil region" evidence="1">
    <location>
        <begin position="181"/>
        <end position="208"/>
    </location>
</feature>
<dbReference type="PANTHER" id="PTHR10933">
    <property type="entry name" value="IMMUNOGLOBULIN-BINDING PROTEIN 1"/>
    <property type="match status" value="1"/>
</dbReference>
<feature type="region of interest" description="Disordered" evidence="2">
    <location>
        <begin position="257"/>
        <end position="288"/>
    </location>
</feature>